<keyword evidence="1" id="KW-1133">Transmembrane helix</keyword>
<name>A0A0M8NZD5_9EURO</name>
<accession>A0A0M8NZD5</accession>
<comment type="caution">
    <text evidence="2">The sequence shown here is derived from an EMBL/GenBank/DDBJ whole genome shotgun (WGS) entry which is preliminary data.</text>
</comment>
<keyword evidence="1" id="KW-0812">Transmembrane</keyword>
<dbReference type="AlphaFoldDB" id="A0A0M8NZD5"/>
<sequence>MTYLEDYFPSMTDIIADSLYYYVKLVMHTAYIRFHIICYLKRKRANTWLNLSMYTQKLKLKIVVQN</sequence>
<proteinExistence type="predicted"/>
<dbReference type="Proteomes" id="UP000037696">
    <property type="component" value="Unassembled WGS sequence"/>
</dbReference>
<keyword evidence="3" id="KW-1185">Reference proteome</keyword>
<feature type="transmembrane region" description="Helical" evidence="1">
    <location>
        <begin position="20"/>
        <end position="40"/>
    </location>
</feature>
<evidence type="ECO:0000313" key="3">
    <source>
        <dbReference type="Proteomes" id="UP000037696"/>
    </source>
</evidence>
<dbReference type="EMBL" id="LHQQ01000317">
    <property type="protein sequence ID" value="KOS37481.1"/>
    <property type="molecule type" value="Genomic_DNA"/>
</dbReference>
<keyword evidence="1" id="KW-0472">Membrane</keyword>
<evidence type="ECO:0000256" key="1">
    <source>
        <dbReference type="SAM" id="Phobius"/>
    </source>
</evidence>
<organism evidence="2 3">
    <name type="scientific">Penicillium nordicum</name>
    <dbReference type="NCBI Taxonomy" id="229535"/>
    <lineage>
        <taxon>Eukaryota</taxon>
        <taxon>Fungi</taxon>
        <taxon>Dikarya</taxon>
        <taxon>Ascomycota</taxon>
        <taxon>Pezizomycotina</taxon>
        <taxon>Eurotiomycetes</taxon>
        <taxon>Eurotiomycetidae</taxon>
        <taxon>Eurotiales</taxon>
        <taxon>Aspergillaceae</taxon>
        <taxon>Penicillium</taxon>
    </lineage>
</organism>
<reference evidence="2 3" key="1">
    <citation type="submission" date="2015-08" db="EMBL/GenBank/DDBJ databases">
        <title>Genome sequencing of Penicillium nordicum.</title>
        <authorList>
            <person name="Nguyen H.D."/>
            <person name="Seifert K.A."/>
        </authorList>
    </citation>
    <scope>NUCLEOTIDE SEQUENCE [LARGE SCALE GENOMIC DNA]</scope>
    <source>
        <strain evidence="2 3">DAOMC 185683</strain>
    </source>
</reference>
<protein>
    <submittedName>
        <fullName evidence="2">Uncharacterized protein</fullName>
    </submittedName>
</protein>
<gene>
    <name evidence="2" type="ORF">ACN38_g11732</name>
</gene>
<evidence type="ECO:0000313" key="2">
    <source>
        <dbReference type="EMBL" id="KOS37481.1"/>
    </source>
</evidence>